<comment type="caution">
    <text evidence="2">The sequence shown here is derived from an EMBL/GenBank/DDBJ whole genome shotgun (WGS) entry which is preliminary data.</text>
</comment>
<protein>
    <submittedName>
        <fullName evidence="2">Uncharacterized protein</fullName>
    </submittedName>
</protein>
<sequence>SHGDNAARAVTSVRFAVGGEIKDFWGCLAHRHATDFGYVPPKSDIEQLASAAPKTPKTASEDRPSEEISDPADGEPEATSHDVRFESNADADDAIDEGP</sequence>
<accession>A0A0F9NJ75</accession>
<feature type="compositionally biased region" description="Basic and acidic residues" evidence="1">
    <location>
        <begin position="78"/>
        <end position="87"/>
    </location>
</feature>
<dbReference type="EMBL" id="LAZR01006900">
    <property type="protein sequence ID" value="KKM88885.1"/>
    <property type="molecule type" value="Genomic_DNA"/>
</dbReference>
<name>A0A0F9NJ75_9ZZZZ</name>
<feature type="compositionally biased region" description="Acidic residues" evidence="1">
    <location>
        <begin position="89"/>
        <end position="99"/>
    </location>
</feature>
<feature type="non-terminal residue" evidence="2">
    <location>
        <position position="1"/>
    </location>
</feature>
<dbReference type="AlphaFoldDB" id="A0A0F9NJ75"/>
<evidence type="ECO:0000256" key="1">
    <source>
        <dbReference type="SAM" id="MobiDB-lite"/>
    </source>
</evidence>
<gene>
    <name evidence="2" type="ORF">LCGC14_1254280</name>
</gene>
<feature type="region of interest" description="Disordered" evidence="1">
    <location>
        <begin position="47"/>
        <end position="99"/>
    </location>
</feature>
<proteinExistence type="predicted"/>
<evidence type="ECO:0000313" key="2">
    <source>
        <dbReference type="EMBL" id="KKM88885.1"/>
    </source>
</evidence>
<organism evidence="2">
    <name type="scientific">marine sediment metagenome</name>
    <dbReference type="NCBI Taxonomy" id="412755"/>
    <lineage>
        <taxon>unclassified sequences</taxon>
        <taxon>metagenomes</taxon>
        <taxon>ecological metagenomes</taxon>
    </lineage>
</organism>
<feature type="compositionally biased region" description="Acidic residues" evidence="1">
    <location>
        <begin position="67"/>
        <end position="76"/>
    </location>
</feature>
<reference evidence="2" key="1">
    <citation type="journal article" date="2015" name="Nature">
        <title>Complex archaea that bridge the gap between prokaryotes and eukaryotes.</title>
        <authorList>
            <person name="Spang A."/>
            <person name="Saw J.H."/>
            <person name="Jorgensen S.L."/>
            <person name="Zaremba-Niedzwiedzka K."/>
            <person name="Martijn J."/>
            <person name="Lind A.E."/>
            <person name="van Eijk R."/>
            <person name="Schleper C."/>
            <person name="Guy L."/>
            <person name="Ettema T.J."/>
        </authorList>
    </citation>
    <scope>NUCLEOTIDE SEQUENCE</scope>
</reference>